<organism evidence="3 4">
    <name type="scientific">Lachnellula arida</name>
    <dbReference type="NCBI Taxonomy" id="1316785"/>
    <lineage>
        <taxon>Eukaryota</taxon>
        <taxon>Fungi</taxon>
        <taxon>Dikarya</taxon>
        <taxon>Ascomycota</taxon>
        <taxon>Pezizomycotina</taxon>
        <taxon>Leotiomycetes</taxon>
        <taxon>Helotiales</taxon>
        <taxon>Lachnaceae</taxon>
        <taxon>Lachnellula</taxon>
    </lineage>
</organism>
<gene>
    <name evidence="3" type="primary">YGR266W_0</name>
    <name evidence="3" type="ORF">LARI1_G006056</name>
</gene>
<dbReference type="PANTHER" id="PTHR46689:SF3">
    <property type="entry name" value="PHOD-LIKE PHOSPHATASE DOMAIN-CONTAINING PROTEIN"/>
    <property type="match status" value="1"/>
</dbReference>
<dbReference type="GO" id="GO:0016020">
    <property type="term" value="C:membrane"/>
    <property type="evidence" value="ECO:0007669"/>
    <property type="project" value="TreeGrafter"/>
</dbReference>
<feature type="region of interest" description="Disordered" evidence="1">
    <location>
        <begin position="769"/>
        <end position="788"/>
    </location>
</feature>
<feature type="domain" description="PhoD-like phosphatase" evidence="2">
    <location>
        <begin position="606"/>
        <end position="729"/>
    </location>
</feature>
<dbReference type="PANTHER" id="PTHR46689">
    <property type="entry name" value="MEMBRANE PROTEIN, PUTATIVE-RELATED"/>
    <property type="match status" value="1"/>
</dbReference>
<dbReference type="Gene3D" id="3.60.21.70">
    <property type="entry name" value="PhoD-like phosphatase"/>
    <property type="match status" value="1"/>
</dbReference>
<accession>A0A8T9B5B5</accession>
<feature type="domain" description="PhoD-like phosphatase" evidence="2">
    <location>
        <begin position="520"/>
        <end position="592"/>
    </location>
</feature>
<dbReference type="CDD" id="cd07389">
    <property type="entry name" value="MPP_PhoD"/>
    <property type="match status" value="1"/>
</dbReference>
<feature type="domain" description="PhoD-like phosphatase" evidence="2">
    <location>
        <begin position="287"/>
        <end position="443"/>
    </location>
</feature>
<name>A0A8T9B5B5_9HELO</name>
<dbReference type="OrthoDB" id="9999821at2759"/>
<evidence type="ECO:0000259" key="2">
    <source>
        <dbReference type="Pfam" id="PF19050"/>
    </source>
</evidence>
<feature type="region of interest" description="Disordered" evidence="1">
    <location>
        <begin position="59"/>
        <end position="79"/>
    </location>
</feature>
<feature type="compositionally biased region" description="Basic and acidic residues" evidence="1">
    <location>
        <begin position="812"/>
        <end position="824"/>
    </location>
</feature>
<reference evidence="3 4" key="1">
    <citation type="submission" date="2018-05" db="EMBL/GenBank/DDBJ databases">
        <title>Whole genome sequencing for identification of molecular markers to develop diagnostic detection tools for the regulated plant pathogen Lachnellula willkommii.</title>
        <authorList>
            <person name="Giroux E."/>
            <person name="Bilodeau G."/>
        </authorList>
    </citation>
    <scope>NUCLEOTIDE SEQUENCE [LARGE SCALE GENOMIC DNA]</scope>
    <source>
        <strain evidence="3 4">CBS 203.66</strain>
    </source>
</reference>
<dbReference type="InterPro" id="IPR018946">
    <property type="entry name" value="PhoD-like_MPP"/>
</dbReference>
<feature type="region of interest" description="Disordered" evidence="1">
    <location>
        <begin position="798"/>
        <end position="825"/>
    </location>
</feature>
<protein>
    <recommendedName>
        <fullName evidence="2">PhoD-like phosphatase domain-containing protein</fullName>
    </recommendedName>
</protein>
<evidence type="ECO:0000256" key="1">
    <source>
        <dbReference type="SAM" id="MobiDB-lite"/>
    </source>
</evidence>
<dbReference type="Pfam" id="PF19050">
    <property type="entry name" value="PhoD_2"/>
    <property type="match status" value="3"/>
</dbReference>
<feature type="region of interest" description="Disordered" evidence="1">
    <location>
        <begin position="450"/>
        <end position="480"/>
    </location>
</feature>
<dbReference type="Proteomes" id="UP000469559">
    <property type="component" value="Unassembled WGS sequence"/>
</dbReference>
<dbReference type="EMBL" id="QGMF01000588">
    <property type="protein sequence ID" value="TVY14927.1"/>
    <property type="molecule type" value="Genomic_DNA"/>
</dbReference>
<comment type="caution">
    <text evidence="3">The sequence shown here is derived from an EMBL/GenBank/DDBJ whole genome shotgun (WGS) entry which is preliminary data.</text>
</comment>
<feature type="compositionally biased region" description="Polar residues" evidence="1">
    <location>
        <begin position="450"/>
        <end position="464"/>
    </location>
</feature>
<feature type="region of interest" description="Disordered" evidence="1">
    <location>
        <begin position="867"/>
        <end position="898"/>
    </location>
</feature>
<proteinExistence type="predicted"/>
<dbReference type="InterPro" id="IPR043904">
    <property type="entry name" value="PhoD_2-like"/>
</dbReference>
<sequence>MASHLRDNILHGRDHQDDHASDTRWRHQESDAFHRHAGKAAVGPREADARHGSKDLANFFNSTRIDPPGSAGSKPGKHQPIMVAGNEHNGPSTGQSIATQHDGIHGGENAAGSGNALEVKCGPLLNYRRMENETWFGSVLIVTRGGGSGESLITPMLTLKIVGSVHPAEASSTAGQPLGASTNGAEKENYGVVNGIDYGSFQDPASSQPTSNGTNGNTAAIEVGKGSWEVKVPGTRLYSDPVNTFWRFNLEVPMQQAEIQCEYTISGAEFTQAKRGAKQHFYVPAITESMRIMFHSCNGFSVGTDEAAWSGPCLWNDVIRVHEKTPFHVMLGGGDQIYNDGIRVNGPLRAWTDIGNPKKRRDFPFPESLRKDCDDYYVNNYIRWYGTEPFASANGQIAQLNIWDDHDIIDGFGSYIDEFMRCAVFKGIGGVANKYYLLFQHHLAPPASTFTTDRSSSDIPTHSSEPFEDAPQTTAEDEARPDLRQLENTFVLNEAIDSSYIIGDRPGPYVTEHSRSIYARLGARIAFFGLDARTERTRHQVNYPETYEIIAKRLRGELSAAKASSSPIQHLVVLLGIPIAYPRLTWLENIFSSPVIAPIKFLNKRFGFGGGFFNHFDGSVDLLDDLDDHYTAHTHKKERLMLVQKLQELASEFSVRVTILGGDVHLAAVGRFYSNPQLNVPIDQDHRYMVNIISSAIVNKPPPQAVANLLARRNKLHHLDLNTDETLMKFFDRDPGTVSKTSSSNKVTMPSRNWAMLTENHHGTHIPNGHSTNGHANEGAETANPSVETIPKAKDGHSWLHKGEMDAGTTHRAADSERHGRENDGSLDVCIRVEVDQHDPEGKTQPYGMTIPMLVYAGAADQTLRKRDRLPGSSHGRASIASRGASHGASRGVSHGEA</sequence>
<dbReference type="AlphaFoldDB" id="A0A8T9B5B5"/>
<evidence type="ECO:0000313" key="4">
    <source>
        <dbReference type="Proteomes" id="UP000469559"/>
    </source>
</evidence>
<keyword evidence="4" id="KW-1185">Reference proteome</keyword>
<feature type="region of interest" description="Disordered" evidence="1">
    <location>
        <begin position="1"/>
        <end position="29"/>
    </location>
</feature>
<dbReference type="InterPro" id="IPR038607">
    <property type="entry name" value="PhoD-like_sf"/>
</dbReference>
<evidence type="ECO:0000313" key="3">
    <source>
        <dbReference type="EMBL" id="TVY14927.1"/>
    </source>
</evidence>